<gene>
    <name evidence="1" type="ORF">DXG03_009594</name>
</gene>
<evidence type="ECO:0008006" key="3">
    <source>
        <dbReference type="Google" id="ProtNLM"/>
    </source>
</evidence>
<dbReference type="OrthoDB" id="3229088at2759"/>
<proteinExistence type="predicted"/>
<dbReference type="Proteomes" id="UP000775547">
    <property type="component" value="Unassembled WGS sequence"/>
</dbReference>
<keyword evidence="2" id="KW-1185">Reference proteome</keyword>
<evidence type="ECO:0000313" key="1">
    <source>
        <dbReference type="EMBL" id="KAG5643817.1"/>
    </source>
</evidence>
<dbReference type="EMBL" id="JABCKV010000094">
    <property type="protein sequence ID" value="KAG5643817.1"/>
    <property type="molecule type" value="Genomic_DNA"/>
</dbReference>
<dbReference type="AlphaFoldDB" id="A0A9P7G494"/>
<accession>A0A9P7G494</accession>
<name>A0A9P7G494_9AGAR</name>
<comment type="caution">
    <text evidence="1">The sequence shown here is derived from an EMBL/GenBank/DDBJ whole genome shotgun (WGS) entry which is preliminary data.</text>
</comment>
<reference evidence="1" key="2">
    <citation type="submission" date="2021-10" db="EMBL/GenBank/DDBJ databases">
        <title>Phylogenomics reveals ancestral predisposition of the termite-cultivated fungus Termitomyces towards a domesticated lifestyle.</title>
        <authorList>
            <person name="Auxier B."/>
            <person name="Grum-Grzhimaylo A."/>
            <person name="Cardenas M.E."/>
            <person name="Lodge J.D."/>
            <person name="Laessoe T."/>
            <person name="Pedersen O."/>
            <person name="Smith M.E."/>
            <person name="Kuyper T.W."/>
            <person name="Franco-Molano E.A."/>
            <person name="Baroni T.J."/>
            <person name="Aanen D.K."/>
        </authorList>
    </citation>
    <scope>NUCLEOTIDE SEQUENCE</scope>
    <source>
        <strain evidence="1">AP01</strain>
        <tissue evidence="1">Mycelium</tissue>
    </source>
</reference>
<organism evidence="1 2">
    <name type="scientific">Asterophora parasitica</name>
    <dbReference type="NCBI Taxonomy" id="117018"/>
    <lineage>
        <taxon>Eukaryota</taxon>
        <taxon>Fungi</taxon>
        <taxon>Dikarya</taxon>
        <taxon>Basidiomycota</taxon>
        <taxon>Agaricomycotina</taxon>
        <taxon>Agaricomycetes</taxon>
        <taxon>Agaricomycetidae</taxon>
        <taxon>Agaricales</taxon>
        <taxon>Tricholomatineae</taxon>
        <taxon>Lyophyllaceae</taxon>
        <taxon>Asterophora</taxon>
    </lineage>
</organism>
<sequence length="204" mass="23031">MRKDDLLTLRRTVAPHKRLPREILGAIFMHTLPTDGTLTIPRDLNSAPWSLRSVSSGWRDVALTEPRSWNHIGVAYPRKFSSAKYYFLNEHIVPLEGLVSFTFGPGSNQTAFVKYIIQPNHSRIRSLSINFLDIDHLNDISDLSFPTLVSLTLTVSSDSSGASTRWPINLFKSFLHNMAWERLTFLSVNLAAFSAVDILSRCKS</sequence>
<protein>
    <recommendedName>
        <fullName evidence="3">F-box domain-containing protein</fullName>
    </recommendedName>
</protein>
<evidence type="ECO:0000313" key="2">
    <source>
        <dbReference type="Proteomes" id="UP000775547"/>
    </source>
</evidence>
<reference evidence="1" key="1">
    <citation type="submission" date="2020-07" db="EMBL/GenBank/DDBJ databases">
        <authorList>
            <person name="Nieuwenhuis M."/>
            <person name="Van De Peppel L.J.J."/>
        </authorList>
    </citation>
    <scope>NUCLEOTIDE SEQUENCE</scope>
    <source>
        <strain evidence="1">AP01</strain>
        <tissue evidence="1">Mycelium</tissue>
    </source>
</reference>